<dbReference type="AlphaFoldDB" id="A0A139ATG3"/>
<dbReference type="Proteomes" id="UP000070544">
    <property type="component" value="Unassembled WGS sequence"/>
</dbReference>
<evidence type="ECO:0000313" key="1">
    <source>
        <dbReference type="EMBL" id="KXS20018.1"/>
    </source>
</evidence>
<accession>A0A139ATG3</accession>
<organism evidence="1 2">
    <name type="scientific">Gonapodya prolifera (strain JEL478)</name>
    <name type="common">Monoblepharis prolifera</name>
    <dbReference type="NCBI Taxonomy" id="1344416"/>
    <lineage>
        <taxon>Eukaryota</taxon>
        <taxon>Fungi</taxon>
        <taxon>Fungi incertae sedis</taxon>
        <taxon>Chytridiomycota</taxon>
        <taxon>Chytridiomycota incertae sedis</taxon>
        <taxon>Monoblepharidomycetes</taxon>
        <taxon>Monoblepharidales</taxon>
        <taxon>Gonapodyaceae</taxon>
        <taxon>Gonapodya</taxon>
    </lineage>
</organism>
<protein>
    <submittedName>
        <fullName evidence="1">Uncharacterized protein</fullName>
    </submittedName>
</protein>
<reference evidence="1 2" key="1">
    <citation type="journal article" date="2015" name="Genome Biol. Evol.">
        <title>Phylogenomic analyses indicate that early fungi evolved digesting cell walls of algal ancestors of land plants.</title>
        <authorList>
            <person name="Chang Y."/>
            <person name="Wang S."/>
            <person name="Sekimoto S."/>
            <person name="Aerts A.L."/>
            <person name="Choi C."/>
            <person name="Clum A."/>
            <person name="LaButti K.M."/>
            <person name="Lindquist E.A."/>
            <person name="Yee Ngan C."/>
            <person name="Ohm R.A."/>
            <person name="Salamov A.A."/>
            <person name="Grigoriev I.V."/>
            <person name="Spatafora J.W."/>
            <person name="Berbee M.L."/>
        </authorList>
    </citation>
    <scope>NUCLEOTIDE SEQUENCE [LARGE SCALE GENOMIC DNA]</scope>
    <source>
        <strain evidence="1 2">JEL478</strain>
    </source>
</reference>
<gene>
    <name evidence="1" type="ORF">M427DRAFT_400302</name>
</gene>
<dbReference type="EMBL" id="KQ965736">
    <property type="protein sequence ID" value="KXS20018.1"/>
    <property type="molecule type" value="Genomic_DNA"/>
</dbReference>
<evidence type="ECO:0000313" key="2">
    <source>
        <dbReference type="Proteomes" id="UP000070544"/>
    </source>
</evidence>
<name>A0A139ATG3_GONPJ</name>
<sequence>MLNCCIYLKRKRGGIRIKRRASKKSRSDVTGDIPGFFAEVGSSRENENSPLPSTGDNYRTLLLGLDGQLPPVIPDIASRAMGRGAEKLRSLLDAGAATSGTALVKLFDRITDDRSVLAGDGSHSSVSQSLSHPVSLMRSSVATGQHGADGWDLDESDLFPTHEVSFAETASTEGKCKDRSLRLARKSVPIHGWKNLAPFIHLVNLSVSLDEAPKVIQTPRTRLFPILMLHKVTEATPLSSIWTLDCPNPIPRL</sequence>
<keyword evidence="2" id="KW-1185">Reference proteome</keyword>
<proteinExistence type="predicted"/>